<feature type="region of interest" description="Disordered" evidence="9">
    <location>
        <begin position="1"/>
        <end position="25"/>
    </location>
</feature>
<comment type="caution">
    <text evidence="10">The sequence shown here is derived from an EMBL/GenBank/DDBJ whole genome shotgun (WGS) entry which is preliminary data.</text>
</comment>
<evidence type="ECO:0000256" key="2">
    <source>
        <dbReference type="ARBA" id="ARBA00022448"/>
    </source>
</evidence>
<comment type="subunit">
    <text evidence="8">Component of the Sec protein translocase complex. Heterotrimer consisting of SecY, SecE and SecG subunits. The heterotrimers can form oligomers, although 1 heterotrimer is thought to be able to translocate proteins. Interacts with the ribosome. Interacts with SecDF, and other proteins may be involved. Interacts with SecA.</text>
</comment>
<keyword evidence="6 8" id="KW-0811">Translocation</keyword>
<keyword evidence="5 8" id="KW-1133">Transmembrane helix</keyword>
<dbReference type="GO" id="GO:0005886">
    <property type="term" value="C:plasma membrane"/>
    <property type="evidence" value="ECO:0007669"/>
    <property type="project" value="UniProtKB-SubCell"/>
</dbReference>
<evidence type="ECO:0000256" key="4">
    <source>
        <dbReference type="ARBA" id="ARBA00022927"/>
    </source>
</evidence>
<feature type="transmembrane region" description="Helical" evidence="8">
    <location>
        <begin position="61"/>
        <end position="86"/>
    </location>
</feature>
<evidence type="ECO:0000256" key="3">
    <source>
        <dbReference type="ARBA" id="ARBA00022692"/>
    </source>
</evidence>
<dbReference type="GO" id="GO:0008320">
    <property type="term" value="F:protein transmembrane transporter activity"/>
    <property type="evidence" value="ECO:0007669"/>
    <property type="project" value="UniProtKB-UniRule"/>
</dbReference>
<keyword evidence="7 8" id="KW-0472">Membrane</keyword>
<proteinExistence type="inferred from homology"/>
<dbReference type="GO" id="GO:0009306">
    <property type="term" value="P:protein secretion"/>
    <property type="evidence" value="ECO:0007669"/>
    <property type="project" value="UniProtKB-UniRule"/>
</dbReference>
<gene>
    <name evidence="8 10" type="primary">secE</name>
    <name evidence="10" type="ORF">H9812_08210</name>
</gene>
<dbReference type="Pfam" id="PF00584">
    <property type="entry name" value="SecE"/>
    <property type="match status" value="1"/>
</dbReference>
<comment type="subcellular location">
    <subcellularLocation>
        <location evidence="8">Cell membrane</location>
        <topology evidence="8">Single-pass membrane protein</topology>
    </subcellularLocation>
    <subcellularLocation>
        <location evidence="1">Membrane</location>
    </subcellularLocation>
</comment>
<reference evidence="10" key="1">
    <citation type="journal article" date="2021" name="PeerJ">
        <title>Extensive microbial diversity within the chicken gut microbiome revealed by metagenomics and culture.</title>
        <authorList>
            <person name="Gilroy R."/>
            <person name="Ravi A."/>
            <person name="Getino M."/>
            <person name="Pursley I."/>
            <person name="Horton D.L."/>
            <person name="Alikhan N.F."/>
            <person name="Baker D."/>
            <person name="Gharbi K."/>
            <person name="Hall N."/>
            <person name="Watson M."/>
            <person name="Adriaenssens E.M."/>
            <person name="Foster-Nyarko E."/>
            <person name="Jarju S."/>
            <person name="Secka A."/>
            <person name="Antonio M."/>
            <person name="Oren A."/>
            <person name="Chaudhuri R.R."/>
            <person name="La Ragione R."/>
            <person name="Hildebrand F."/>
            <person name="Pallen M.J."/>
        </authorList>
    </citation>
    <scope>NUCLEOTIDE SEQUENCE</scope>
    <source>
        <strain evidence="10">CHK33-5263</strain>
    </source>
</reference>
<accession>A0A9D2DYM6</accession>
<dbReference type="AlphaFoldDB" id="A0A9D2DYM6"/>
<evidence type="ECO:0000256" key="5">
    <source>
        <dbReference type="ARBA" id="ARBA00022989"/>
    </source>
</evidence>
<protein>
    <recommendedName>
        <fullName evidence="8">Protein translocase subunit SecE</fullName>
    </recommendedName>
</protein>
<dbReference type="InterPro" id="IPR001901">
    <property type="entry name" value="Translocase_SecE/Sec61-g"/>
</dbReference>
<dbReference type="HAMAP" id="MF_00422">
    <property type="entry name" value="SecE"/>
    <property type="match status" value="1"/>
</dbReference>
<reference evidence="10" key="2">
    <citation type="submission" date="2021-04" db="EMBL/GenBank/DDBJ databases">
        <authorList>
            <person name="Gilroy R."/>
        </authorList>
    </citation>
    <scope>NUCLEOTIDE SEQUENCE</scope>
    <source>
        <strain evidence="10">CHK33-5263</strain>
    </source>
</reference>
<evidence type="ECO:0000256" key="7">
    <source>
        <dbReference type="ARBA" id="ARBA00023136"/>
    </source>
</evidence>
<dbReference type="EMBL" id="DXBS01000151">
    <property type="protein sequence ID" value="HIZ25428.1"/>
    <property type="molecule type" value="Genomic_DNA"/>
</dbReference>
<keyword evidence="3 8" id="KW-0812">Transmembrane</keyword>
<dbReference type="GO" id="GO:0006605">
    <property type="term" value="P:protein targeting"/>
    <property type="evidence" value="ECO:0007669"/>
    <property type="project" value="UniProtKB-UniRule"/>
</dbReference>
<dbReference type="GO" id="GO:0065002">
    <property type="term" value="P:intracellular protein transmembrane transport"/>
    <property type="evidence" value="ECO:0007669"/>
    <property type="project" value="UniProtKB-UniRule"/>
</dbReference>
<dbReference type="InterPro" id="IPR038379">
    <property type="entry name" value="SecE_sf"/>
</dbReference>
<dbReference type="NCBIfam" id="TIGR00964">
    <property type="entry name" value="secE_bact"/>
    <property type="match status" value="1"/>
</dbReference>
<organism evidence="10 11">
    <name type="scientific">Candidatus Gallimonas intestinigallinarum</name>
    <dbReference type="NCBI Taxonomy" id="2838604"/>
    <lineage>
        <taxon>Bacteria</taxon>
        <taxon>Bacillati</taxon>
        <taxon>Bacillota</taxon>
        <taxon>Clostridia</taxon>
        <taxon>Candidatus Gallimonas</taxon>
    </lineage>
</organism>
<name>A0A9D2DYM6_9FIRM</name>
<dbReference type="InterPro" id="IPR005807">
    <property type="entry name" value="SecE_bac"/>
</dbReference>
<evidence type="ECO:0000256" key="1">
    <source>
        <dbReference type="ARBA" id="ARBA00004370"/>
    </source>
</evidence>
<keyword evidence="2 8" id="KW-0813">Transport</keyword>
<sequence>MAKKDTEVQDQSAASAKKNDAPRKKALVKNKKPNIFVRAGRKLKETFSELKRVTWPGFGKALKATGVVLVIVLVFMVIVTAINYGLLELLELMVNAGV</sequence>
<comment type="function">
    <text evidence="8">Essential subunit of the Sec protein translocation channel SecYEG. Clamps together the 2 halves of SecY. May contact the channel plug during translocation.</text>
</comment>
<dbReference type="GO" id="GO:0043952">
    <property type="term" value="P:protein transport by the Sec complex"/>
    <property type="evidence" value="ECO:0007669"/>
    <property type="project" value="UniProtKB-UniRule"/>
</dbReference>
<dbReference type="Gene3D" id="1.20.5.1030">
    <property type="entry name" value="Preprotein translocase secy subunit"/>
    <property type="match status" value="1"/>
</dbReference>
<keyword evidence="4 8" id="KW-0653">Protein transport</keyword>
<dbReference type="Proteomes" id="UP000824044">
    <property type="component" value="Unassembled WGS sequence"/>
</dbReference>
<evidence type="ECO:0000256" key="8">
    <source>
        <dbReference type="HAMAP-Rule" id="MF_00422"/>
    </source>
</evidence>
<evidence type="ECO:0000256" key="6">
    <source>
        <dbReference type="ARBA" id="ARBA00023010"/>
    </source>
</evidence>
<keyword evidence="8" id="KW-1003">Cell membrane</keyword>
<evidence type="ECO:0000313" key="10">
    <source>
        <dbReference type="EMBL" id="HIZ25428.1"/>
    </source>
</evidence>
<comment type="similarity">
    <text evidence="8">Belongs to the SecE/SEC61-gamma family.</text>
</comment>
<evidence type="ECO:0000256" key="9">
    <source>
        <dbReference type="SAM" id="MobiDB-lite"/>
    </source>
</evidence>
<evidence type="ECO:0000313" key="11">
    <source>
        <dbReference type="Proteomes" id="UP000824044"/>
    </source>
</evidence>